<evidence type="ECO:0000313" key="2">
    <source>
        <dbReference type="EMBL" id="GHC50374.1"/>
    </source>
</evidence>
<feature type="transmembrane region" description="Helical" evidence="1">
    <location>
        <begin position="12"/>
        <end position="36"/>
    </location>
</feature>
<feature type="transmembrane region" description="Helical" evidence="1">
    <location>
        <begin position="71"/>
        <end position="89"/>
    </location>
</feature>
<keyword evidence="1" id="KW-1133">Transmembrane helix</keyword>
<evidence type="ECO:0000256" key="1">
    <source>
        <dbReference type="SAM" id="Phobius"/>
    </source>
</evidence>
<sequence length="167" mass="17765">MSQIVHRYATPFITWLFMISLITGIALFVHIGPAAFREMHEILSLVLILPFALHLWKNWRPMMAYLRKPAMIVATAVSVAMMVPFFLAGEEGRAGGPPQFAFAGAVMANPVDKVAPLFGLSAEDLQALLGDAGYDVSDPGQSLHAMALGAGKSDADIAALLNGLSGA</sequence>
<proteinExistence type="predicted"/>
<dbReference type="AlphaFoldDB" id="A0A918WK62"/>
<evidence type="ECO:0000313" key="3">
    <source>
        <dbReference type="Proteomes" id="UP000638981"/>
    </source>
</evidence>
<keyword evidence="1" id="KW-0472">Membrane</keyword>
<accession>A0A918WK62</accession>
<dbReference type="RefSeq" id="WP_189410611.1">
    <property type="nucleotide sequence ID" value="NZ_BMYJ01000003.1"/>
</dbReference>
<gene>
    <name evidence="2" type="ORF">GCM10007315_10800</name>
</gene>
<dbReference type="Proteomes" id="UP000638981">
    <property type="component" value="Unassembled WGS sequence"/>
</dbReference>
<protein>
    <recommendedName>
        <fullName evidence="4">DUF4405 domain-containing protein</fullName>
    </recommendedName>
</protein>
<keyword evidence="3" id="KW-1185">Reference proteome</keyword>
<dbReference type="EMBL" id="BMYJ01000003">
    <property type="protein sequence ID" value="GHC50374.1"/>
    <property type="molecule type" value="Genomic_DNA"/>
</dbReference>
<name>A0A918WK62_9RHOB</name>
<comment type="caution">
    <text evidence="2">The sequence shown here is derived from an EMBL/GenBank/DDBJ whole genome shotgun (WGS) entry which is preliminary data.</text>
</comment>
<organism evidence="2 3">
    <name type="scientific">Neogemmobacter tilapiae</name>
    <dbReference type="NCBI Taxonomy" id="875041"/>
    <lineage>
        <taxon>Bacteria</taxon>
        <taxon>Pseudomonadati</taxon>
        <taxon>Pseudomonadota</taxon>
        <taxon>Alphaproteobacteria</taxon>
        <taxon>Rhodobacterales</taxon>
        <taxon>Paracoccaceae</taxon>
        <taxon>Neogemmobacter</taxon>
    </lineage>
</organism>
<feature type="transmembrane region" description="Helical" evidence="1">
    <location>
        <begin position="42"/>
        <end position="59"/>
    </location>
</feature>
<reference evidence="2" key="1">
    <citation type="journal article" date="2014" name="Int. J. Syst. Evol. Microbiol.">
        <title>Complete genome sequence of Corynebacterium casei LMG S-19264T (=DSM 44701T), isolated from a smear-ripened cheese.</title>
        <authorList>
            <consortium name="US DOE Joint Genome Institute (JGI-PGF)"/>
            <person name="Walter F."/>
            <person name="Albersmeier A."/>
            <person name="Kalinowski J."/>
            <person name="Ruckert C."/>
        </authorList>
    </citation>
    <scope>NUCLEOTIDE SEQUENCE</scope>
    <source>
        <strain evidence="2">KCTC 23310</strain>
    </source>
</reference>
<keyword evidence="1" id="KW-0812">Transmembrane</keyword>
<reference evidence="2" key="2">
    <citation type="submission" date="2020-09" db="EMBL/GenBank/DDBJ databases">
        <authorList>
            <person name="Sun Q."/>
            <person name="Kim S."/>
        </authorList>
    </citation>
    <scope>NUCLEOTIDE SEQUENCE</scope>
    <source>
        <strain evidence="2">KCTC 23310</strain>
    </source>
</reference>
<evidence type="ECO:0008006" key="4">
    <source>
        <dbReference type="Google" id="ProtNLM"/>
    </source>
</evidence>